<evidence type="ECO:0000256" key="3">
    <source>
        <dbReference type="ARBA" id="ARBA00022692"/>
    </source>
</evidence>
<evidence type="ECO:0000313" key="9">
    <source>
        <dbReference type="EMBL" id="KAI7841423.1"/>
    </source>
</evidence>
<keyword evidence="10" id="KW-1185">Reference proteome</keyword>
<evidence type="ECO:0000256" key="5">
    <source>
        <dbReference type="ARBA" id="ARBA00023136"/>
    </source>
</evidence>
<comment type="subcellular location">
    <subcellularLocation>
        <location evidence="1">Cell membrane</location>
        <topology evidence="1">Multi-pass membrane protein</topology>
    </subcellularLocation>
</comment>
<evidence type="ECO:0000259" key="8">
    <source>
        <dbReference type="Pfam" id="PF09335"/>
    </source>
</evidence>
<accession>A0AAD5DS31</accession>
<keyword evidence="4 7" id="KW-1133">Transmembrane helix</keyword>
<feature type="transmembrane region" description="Helical" evidence="7">
    <location>
        <begin position="240"/>
        <end position="261"/>
    </location>
</feature>
<keyword evidence="3 7" id="KW-0812">Transmembrane</keyword>
<name>A0AAD5DS31_9CHLO</name>
<gene>
    <name evidence="9" type="ORF">COHA_004818</name>
</gene>
<dbReference type="InterPro" id="IPR032816">
    <property type="entry name" value="VTT_dom"/>
</dbReference>
<dbReference type="Proteomes" id="UP001205105">
    <property type="component" value="Unassembled WGS sequence"/>
</dbReference>
<evidence type="ECO:0000313" key="10">
    <source>
        <dbReference type="Proteomes" id="UP001205105"/>
    </source>
</evidence>
<protein>
    <recommendedName>
        <fullName evidence="8">VTT domain-containing protein</fullName>
    </recommendedName>
</protein>
<evidence type="ECO:0000256" key="6">
    <source>
        <dbReference type="SAM" id="MobiDB-lite"/>
    </source>
</evidence>
<dbReference type="EMBL" id="JADXDR010000063">
    <property type="protein sequence ID" value="KAI7841423.1"/>
    <property type="molecule type" value="Genomic_DNA"/>
</dbReference>
<feature type="transmembrane region" description="Helical" evidence="7">
    <location>
        <begin position="129"/>
        <end position="157"/>
    </location>
</feature>
<reference evidence="9" key="1">
    <citation type="submission" date="2020-11" db="EMBL/GenBank/DDBJ databases">
        <title>Chlorella ohadii genome sequencing and assembly.</title>
        <authorList>
            <person name="Murik O."/>
            <person name="Treves H."/>
            <person name="Kedem I."/>
            <person name="Shotland Y."/>
            <person name="Kaplan A."/>
        </authorList>
    </citation>
    <scope>NUCLEOTIDE SEQUENCE</scope>
    <source>
        <strain evidence="9">1</strain>
    </source>
</reference>
<evidence type="ECO:0000256" key="4">
    <source>
        <dbReference type="ARBA" id="ARBA00022989"/>
    </source>
</evidence>
<evidence type="ECO:0000256" key="2">
    <source>
        <dbReference type="ARBA" id="ARBA00022475"/>
    </source>
</evidence>
<feature type="region of interest" description="Disordered" evidence="6">
    <location>
        <begin position="372"/>
        <end position="395"/>
    </location>
</feature>
<sequence>MEIPLAEGRFVQQQAAPPLPPAAAAAGPIIGRSSSPHSETVSTDAAEYSEHARLVSSALSDDGMTPLIHPARTRKQKLLLFCKRLLGFVLSHWSKVVILGIIITLIVLGFGFFGDLLTWFQRHNGWAGWGIFVGMYTAMVALFLPGVVLILGAGFVFGFWRGLLAVWAGGAVGQALAFLLARYLFRGWVENTLKTKWKRWDIIDKAIEHDGWKLVLIMRFSPIIPYNLLNIAMATTSIPFWQFTVVSAVGIIYECAVFAYFGSMADNIHAIVKGEGGPPPVFEWVMLGVSALMCVVGALFVSYSIKQAIKRAQLHQLARPSLGVGAGSEDGEEEQQLFDAELGDVRLHPSYPASLEREGFVRSSSALGGRSAAAAGGGGSYNQLPPSSPGINGSSKDAAEFELRAVGSSNGKELAGDGRLLSVTAASGSGSSLPLASSSSLPLVGRLQTLGLPGRSSSQQPKHKISPKASLERMDSKYGSLEGDELGELGSARDLGSARAVAVRRHGSSGGERPML</sequence>
<feature type="region of interest" description="Disordered" evidence="6">
    <location>
        <begin position="449"/>
        <end position="516"/>
    </location>
</feature>
<keyword evidence="2" id="KW-1003">Cell membrane</keyword>
<evidence type="ECO:0000256" key="7">
    <source>
        <dbReference type="SAM" id="Phobius"/>
    </source>
</evidence>
<organism evidence="9 10">
    <name type="scientific">Chlorella ohadii</name>
    <dbReference type="NCBI Taxonomy" id="2649997"/>
    <lineage>
        <taxon>Eukaryota</taxon>
        <taxon>Viridiplantae</taxon>
        <taxon>Chlorophyta</taxon>
        <taxon>core chlorophytes</taxon>
        <taxon>Trebouxiophyceae</taxon>
        <taxon>Chlorellales</taxon>
        <taxon>Chlorellaceae</taxon>
        <taxon>Chlorella clade</taxon>
        <taxon>Chlorella</taxon>
    </lineage>
</organism>
<dbReference type="Pfam" id="PF09335">
    <property type="entry name" value="VTT_dom"/>
    <property type="match status" value="1"/>
</dbReference>
<proteinExistence type="predicted"/>
<comment type="caution">
    <text evidence="9">The sequence shown here is derived from an EMBL/GenBank/DDBJ whole genome shotgun (WGS) entry which is preliminary data.</text>
</comment>
<feature type="domain" description="VTT" evidence="8">
    <location>
        <begin position="144"/>
        <end position="263"/>
    </location>
</feature>
<dbReference type="InterPro" id="IPR015414">
    <property type="entry name" value="TMEM64"/>
</dbReference>
<feature type="transmembrane region" description="Helical" evidence="7">
    <location>
        <begin position="163"/>
        <end position="185"/>
    </location>
</feature>
<feature type="transmembrane region" description="Helical" evidence="7">
    <location>
        <begin position="281"/>
        <end position="301"/>
    </location>
</feature>
<evidence type="ECO:0000256" key="1">
    <source>
        <dbReference type="ARBA" id="ARBA00004651"/>
    </source>
</evidence>
<feature type="compositionally biased region" description="Polar residues" evidence="6">
    <location>
        <begin position="381"/>
        <end position="395"/>
    </location>
</feature>
<dbReference type="PANTHER" id="PTHR12677">
    <property type="entry name" value="GOLGI APPARATUS MEMBRANE PROTEIN TVP38-RELATED"/>
    <property type="match status" value="1"/>
</dbReference>
<feature type="transmembrane region" description="Helical" evidence="7">
    <location>
        <begin position="96"/>
        <end position="117"/>
    </location>
</feature>
<dbReference type="PANTHER" id="PTHR12677:SF59">
    <property type="entry name" value="GOLGI APPARATUS MEMBRANE PROTEIN TVP38-RELATED"/>
    <property type="match status" value="1"/>
</dbReference>
<keyword evidence="5 7" id="KW-0472">Membrane</keyword>
<dbReference type="GO" id="GO:0005886">
    <property type="term" value="C:plasma membrane"/>
    <property type="evidence" value="ECO:0007669"/>
    <property type="project" value="UniProtKB-SubCell"/>
</dbReference>
<dbReference type="AlphaFoldDB" id="A0AAD5DS31"/>